<proteinExistence type="predicted"/>
<reference evidence="1" key="1">
    <citation type="submission" date="2020-08" db="EMBL/GenBank/DDBJ databases">
        <title>Multicomponent nature underlies the extraordinary mechanical properties of spider dragline silk.</title>
        <authorList>
            <person name="Kono N."/>
            <person name="Nakamura H."/>
            <person name="Mori M."/>
            <person name="Yoshida Y."/>
            <person name="Ohtoshi R."/>
            <person name="Malay A.D."/>
            <person name="Moran D.A.P."/>
            <person name="Tomita M."/>
            <person name="Numata K."/>
            <person name="Arakawa K."/>
        </authorList>
    </citation>
    <scope>NUCLEOTIDE SEQUENCE</scope>
</reference>
<organism evidence="1 2">
    <name type="scientific">Trichonephila clavipes</name>
    <name type="common">Golden silk orbweaver</name>
    <name type="synonym">Nephila clavipes</name>
    <dbReference type="NCBI Taxonomy" id="2585209"/>
    <lineage>
        <taxon>Eukaryota</taxon>
        <taxon>Metazoa</taxon>
        <taxon>Ecdysozoa</taxon>
        <taxon>Arthropoda</taxon>
        <taxon>Chelicerata</taxon>
        <taxon>Arachnida</taxon>
        <taxon>Araneae</taxon>
        <taxon>Araneomorphae</taxon>
        <taxon>Entelegynae</taxon>
        <taxon>Araneoidea</taxon>
        <taxon>Nephilidae</taxon>
        <taxon>Trichonephila</taxon>
    </lineage>
</organism>
<protein>
    <submittedName>
        <fullName evidence="1">Uncharacterized protein</fullName>
    </submittedName>
</protein>
<dbReference type="Proteomes" id="UP000887159">
    <property type="component" value="Unassembled WGS sequence"/>
</dbReference>
<dbReference type="AlphaFoldDB" id="A0A8X6R3Z5"/>
<name>A0A8X6R3Z5_TRICX</name>
<gene>
    <name evidence="1" type="ORF">TNCV_4304191</name>
</gene>
<keyword evidence="2" id="KW-1185">Reference proteome</keyword>
<sequence>MVAKQFSECRRSTTCCKCASNYDQRSPAIKRNGTSYHNSGLRACEACNSESRVGTLPWASPDTSSMIVRTQLEAGFVAKHYTSPFSMIPT</sequence>
<evidence type="ECO:0000313" key="2">
    <source>
        <dbReference type="Proteomes" id="UP000887159"/>
    </source>
</evidence>
<accession>A0A8X6R3Z5</accession>
<evidence type="ECO:0000313" key="1">
    <source>
        <dbReference type="EMBL" id="GFX87710.1"/>
    </source>
</evidence>
<comment type="caution">
    <text evidence="1">The sequence shown here is derived from an EMBL/GenBank/DDBJ whole genome shotgun (WGS) entry which is preliminary data.</text>
</comment>
<dbReference type="EMBL" id="BMAU01021037">
    <property type="protein sequence ID" value="GFX87710.1"/>
    <property type="molecule type" value="Genomic_DNA"/>
</dbReference>